<feature type="compositionally biased region" description="Pro residues" evidence="1">
    <location>
        <begin position="77"/>
        <end position="99"/>
    </location>
</feature>
<dbReference type="SMART" id="SM00758">
    <property type="entry name" value="PA14"/>
    <property type="match status" value="1"/>
</dbReference>
<dbReference type="Gene3D" id="3.90.182.10">
    <property type="entry name" value="Toxin - Anthrax Protective Antigen,domain 1"/>
    <property type="match status" value="1"/>
</dbReference>
<dbReference type="PROSITE" id="PS51820">
    <property type="entry name" value="PA14"/>
    <property type="match status" value="1"/>
</dbReference>
<protein>
    <submittedName>
        <fullName evidence="4">PA14 domain-containing protein</fullName>
    </submittedName>
</protein>
<feature type="compositionally biased region" description="Pro residues" evidence="1">
    <location>
        <begin position="108"/>
        <end position="138"/>
    </location>
</feature>
<keyword evidence="5" id="KW-1185">Reference proteome</keyword>
<evidence type="ECO:0000259" key="3">
    <source>
        <dbReference type="PROSITE" id="PS51820"/>
    </source>
</evidence>
<keyword evidence="2" id="KW-1133">Transmembrane helix</keyword>
<dbReference type="PRINTS" id="PR01217">
    <property type="entry name" value="PRICHEXTENSN"/>
</dbReference>
<organism evidence="4 5">
    <name type="scientific">Pseudoduganella namucuonensis</name>
    <dbReference type="NCBI Taxonomy" id="1035707"/>
    <lineage>
        <taxon>Bacteria</taxon>
        <taxon>Pseudomonadati</taxon>
        <taxon>Pseudomonadota</taxon>
        <taxon>Betaproteobacteria</taxon>
        <taxon>Burkholderiales</taxon>
        <taxon>Oxalobacteraceae</taxon>
        <taxon>Telluria group</taxon>
        <taxon>Pseudoduganella</taxon>
    </lineage>
</organism>
<proteinExistence type="predicted"/>
<feature type="compositionally biased region" description="Pro residues" evidence="1">
    <location>
        <begin position="1"/>
        <end position="14"/>
    </location>
</feature>
<dbReference type="AlphaFoldDB" id="A0A1I7KUB0"/>
<evidence type="ECO:0000313" key="5">
    <source>
        <dbReference type="Proteomes" id="UP000199391"/>
    </source>
</evidence>
<dbReference type="InterPro" id="IPR011658">
    <property type="entry name" value="PA14_dom"/>
</dbReference>
<feature type="region of interest" description="Disordered" evidence="1">
    <location>
        <begin position="72"/>
        <end position="155"/>
    </location>
</feature>
<dbReference type="InterPro" id="IPR037524">
    <property type="entry name" value="PA14/GLEYA"/>
</dbReference>
<evidence type="ECO:0000256" key="1">
    <source>
        <dbReference type="SAM" id="MobiDB-lite"/>
    </source>
</evidence>
<name>A0A1I7KUB0_9BURK</name>
<evidence type="ECO:0000256" key="2">
    <source>
        <dbReference type="SAM" id="Phobius"/>
    </source>
</evidence>
<accession>A0A1I7KUB0</accession>
<feature type="region of interest" description="Disordered" evidence="1">
    <location>
        <begin position="1"/>
        <end position="20"/>
    </location>
</feature>
<dbReference type="Proteomes" id="UP000199391">
    <property type="component" value="Unassembled WGS sequence"/>
</dbReference>
<keyword evidence="2" id="KW-0472">Membrane</keyword>
<feature type="transmembrane region" description="Helical" evidence="2">
    <location>
        <begin position="28"/>
        <end position="49"/>
    </location>
</feature>
<dbReference type="EMBL" id="FPBO01000019">
    <property type="protein sequence ID" value="SFV01005.1"/>
    <property type="molecule type" value="Genomic_DNA"/>
</dbReference>
<keyword evidence="2" id="KW-0812">Transmembrane</keyword>
<dbReference type="Pfam" id="PF07691">
    <property type="entry name" value="PA14"/>
    <property type="match status" value="1"/>
</dbReference>
<dbReference type="SUPFAM" id="SSF56988">
    <property type="entry name" value="Anthrax protective antigen"/>
    <property type="match status" value="1"/>
</dbReference>
<gene>
    <name evidence="4" type="ORF">SAMN05216552_1019114</name>
</gene>
<reference evidence="5" key="1">
    <citation type="submission" date="2016-10" db="EMBL/GenBank/DDBJ databases">
        <authorList>
            <person name="Varghese N."/>
            <person name="Submissions S."/>
        </authorList>
    </citation>
    <scope>NUCLEOTIDE SEQUENCE [LARGE SCALE GENOMIC DNA]</scope>
    <source>
        <strain evidence="5">CGMCC 1.11014</strain>
    </source>
</reference>
<sequence length="322" mass="35065">MCPIPPETSLPPSAPESDPRWQRKHNRYAIGVVIFLHVALGMFLMLGTLRKPSPKPEARSVDVVYLETKVPEKKIPEPPPEPKPVEPPPIDVPRLPDLPPVKVTESPVPAPPAANAPAPAPAPAAAAAPPPPPPPPPVAKATESTPPKLFEECSEESDRHMIADVYRLAANTQSVTEIRRRKPNQRVCMAQLNITPRSFKEGFPGLGSTNEWFGLDIRFTVNITETATYELMLLADDGAILSVDDVNVIDNDGIHAPTPVATKLKLEKGLRNFRVRYFQGPGPDLALMLAWKKPGMADYGYIPRSLIGRPPGAMLASSQPKE</sequence>
<feature type="domain" description="PA14" evidence="3">
    <location>
        <begin position="156"/>
        <end position="306"/>
    </location>
</feature>
<dbReference type="STRING" id="1035707.SAMN05216552_1019114"/>
<evidence type="ECO:0000313" key="4">
    <source>
        <dbReference type="EMBL" id="SFV01005.1"/>
    </source>
</evidence>